<name>A0AAD9II43_PROWI</name>
<comment type="caution">
    <text evidence="2">The sequence shown here is derived from an EMBL/GenBank/DDBJ whole genome shotgun (WGS) entry which is preliminary data.</text>
</comment>
<sequence length="137" mass="14768">MAATLRKCKSSADIYRAGYHFEPCTPRELAVSAGGSPPVSQPSSCSSNPIRIPSSWAEEAEYPPTCPADKKNFLRVRPSLKKVRDEPPSCDPISTPQAEDTPALAFQRWEPRESGSRLAPILPPSAAYGSTLLVGGR</sequence>
<accession>A0AAD9II43</accession>
<reference evidence="2" key="1">
    <citation type="submission" date="2021-01" db="EMBL/GenBank/DDBJ databases">
        <authorList>
            <person name="Eckstrom K.M.E."/>
        </authorList>
    </citation>
    <scope>NUCLEOTIDE SEQUENCE</scope>
    <source>
        <strain evidence="2">UVCC 0001</strain>
    </source>
</reference>
<dbReference type="EMBL" id="JASFZW010000005">
    <property type="protein sequence ID" value="KAK2077968.1"/>
    <property type="molecule type" value="Genomic_DNA"/>
</dbReference>
<proteinExistence type="predicted"/>
<dbReference type="AlphaFoldDB" id="A0AAD9II43"/>
<feature type="region of interest" description="Disordered" evidence="1">
    <location>
        <begin position="82"/>
        <end position="102"/>
    </location>
</feature>
<evidence type="ECO:0000313" key="2">
    <source>
        <dbReference type="EMBL" id="KAK2077968.1"/>
    </source>
</evidence>
<protein>
    <submittedName>
        <fullName evidence="2">Uncharacterized protein</fullName>
    </submittedName>
</protein>
<organism evidence="2 3">
    <name type="scientific">Prototheca wickerhamii</name>
    <dbReference type="NCBI Taxonomy" id="3111"/>
    <lineage>
        <taxon>Eukaryota</taxon>
        <taxon>Viridiplantae</taxon>
        <taxon>Chlorophyta</taxon>
        <taxon>core chlorophytes</taxon>
        <taxon>Trebouxiophyceae</taxon>
        <taxon>Chlorellales</taxon>
        <taxon>Chlorellaceae</taxon>
        <taxon>Prototheca</taxon>
    </lineage>
</organism>
<dbReference type="Proteomes" id="UP001255856">
    <property type="component" value="Unassembled WGS sequence"/>
</dbReference>
<evidence type="ECO:0000313" key="3">
    <source>
        <dbReference type="Proteomes" id="UP001255856"/>
    </source>
</evidence>
<evidence type="ECO:0000256" key="1">
    <source>
        <dbReference type="SAM" id="MobiDB-lite"/>
    </source>
</evidence>
<keyword evidence="3" id="KW-1185">Reference proteome</keyword>
<gene>
    <name evidence="2" type="ORF">QBZ16_003836</name>
</gene>